<dbReference type="SUPFAM" id="SSF53335">
    <property type="entry name" value="S-adenosyl-L-methionine-dependent methyltransferases"/>
    <property type="match status" value="1"/>
</dbReference>
<dbReference type="STRING" id="484498.SAMN05421686_10467"/>
<name>A0A1N7LLD6_9GAMM</name>
<proteinExistence type="predicted"/>
<evidence type="ECO:0000313" key="4">
    <source>
        <dbReference type="Proteomes" id="UP000185639"/>
    </source>
</evidence>
<feature type="domain" description="Methyltransferase" evidence="2">
    <location>
        <begin position="436"/>
        <end position="530"/>
    </location>
</feature>
<dbReference type="SUPFAM" id="SSF48452">
    <property type="entry name" value="TPR-like"/>
    <property type="match status" value="1"/>
</dbReference>
<dbReference type="InterPro" id="IPR011990">
    <property type="entry name" value="TPR-like_helical_dom_sf"/>
</dbReference>
<organism evidence="3 4">
    <name type="scientific">Thalassolituus maritimus</name>
    <dbReference type="NCBI Taxonomy" id="484498"/>
    <lineage>
        <taxon>Bacteria</taxon>
        <taxon>Pseudomonadati</taxon>
        <taxon>Pseudomonadota</taxon>
        <taxon>Gammaproteobacteria</taxon>
        <taxon>Oceanospirillales</taxon>
        <taxon>Oceanospirillaceae</taxon>
        <taxon>Thalassolituus</taxon>
    </lineage>
</organism>
<accession>A0A1N7LLD6</accession>
<dbReference type="PANTHER" id="PTHR43861">
    <property type="entry name" value="TRANS-ACONITATE 2-METHYLTRANSFERASE-RELATED"/>
    <property type="match status" value="1"/>
</dbReference>
<dbReference type="Pfam" id="PF13649">
    <property type="entry name" value="Methyltransf_25"/>
    <property type="match status" value="1"/>
</dbReference>
<evidence type="ECO:0000259" key="2">
    <source>
        <dbReference type="Pfam" id="PF13649"/>
    </source>
</evidence>
<keyword evidence="1 3" id="KW-0808">Transferase</keyword>
<reference evidence="4" key="1">
    <citation type="submission" date="2017-01" db="EMBL/GenBank/DDBJ databases">
        <authorList>
            <person name="Varghese N."/>
            <person name="Submissions S."/>
        </authorList>
    </citation>
    <scope>NUCLEOTIDE SEQUENCE [LARGE SCALE GENOMIC DNA]</scope>
    <source>
        <strain evidence="4">DSM 24913</strain>
    </source>
</reference>
<dbReference type="AlphaFoldDB" id="A0A1N7LLD6"/>
<gene>
    <name evidence="3" type="ORF">SAMN05421686_10467</name>
</gene>
<dbReference type="Gene3D" id="3.40.50.150">
    <property type="entry name" value="Vaccinia Virus protein VP39"/>
    <property type="match status" value="1"/>
</dbReference>
<protein>
    <submittedName>
        <fullName evidence="3">Methyltransferase domain-containing protein</fullName>
    </submittedName>
</protein>
<sequence length="683" mass="76734">MASVQTTAQLNTARQPDHRSLLAAASRCYNEASRENNPVLLSQAADLAYQAWQADNNYIPGINLLARIAMRRGANGEAHHWLQTGLSLKPESTGLLYSAGHLALIEGKQTLAADYFADATRISKTSTKAPIYLAHIRLLQGEYLEAFQLYRELIKTRSDDVQIRSKLFEAASYIVADFYSQELESELLRWFEFKDVDYNQLRSLTTSLLKHKLHLSEAGCPIEPETIASDPLLLKAMMRFHFSDPLIERLLITLRQSILLNSSRDLAIDSGYMPFVVALSGQIELNEAVWFISQQEQMLVNQLNQLATKILLITELKAEDISAIMLLTMMYQPLRKAPFYTALNEKALQWSGHLNELMSLCLDQPLHVAAAAKAIPSLGLSSNATSRKVKTQYEEHPYPRWTSLGYNQKTDYYASLQALFPSRLDDLQPESGPINVLVAGCGTGRHALRLVKYFHRMQVTAMDLSASALGYAQVQAEHHHLPVDFILGDILVSERLGQQFDVIESSGVLHHMETPEAGLKALVDVLKPGGIMKLALYSRQARTLISELRSELNGKLPESEQDIRTVREALLHQGEGRWRAILQSPDFYSMSSVRDLLFHTQEHTFDLQEIRRMIESADLEWVGIVPPPGAQQLAEKILRLPPANLTLNDWHTLEQIEPALFAGMYQFYVRKPACGSYSASLPG</sequence>
<dbReference type="EMBL" id="FTOH01000004">
    <property type="protein sequence ID" value="SIS74636.1"/>
    <property type="molecule type" value="Genomic_DNA"/>
</dbReference>
<dbReference type="InterPro" id="IPR029063">
    <property type="entry name" value="SAM-dependent_MTases_sf"/>
</dbReference>
<dbReference type="GO" id="GO:0008168">
    <property type="term" value="F:methyltransferase activity"/>
    <property type="evidence" value="ECO:0007669"/>
    <property type="project" value="UniProtKB-KW"/>
</dbReference>
<dbReference type="RefSeq" id="WP_076514943.1">
    <property type="nucleotide sequence ID" value="NZ_FTOH01000004.1"/>
</dbReference>
<keyword evidence="4" id="KW-1185">Reference proteome</keyword>
<dbReference type="GO" id="GO:0032259">
    <property type="term" value="P:methylation"/>
    <property type="evidence" value="ECO:0007669"/>
    <property type="project" value="UniProtKB-KW"/>
</dbReference>
<keyword evidence="3" id="KW-0489">Methyltransferase</keyword>
<dbReference type="Proteomes" id="UP000185639">
    <property type="component" value="Unassembled WGS sequence"/>
</dbReference>
<dbReference type="Gene3D" id="1.25.40.10">
    <property type="entry name" value="Tetratricopeptide repeat domain"/>
    <property type="match status" value="1"/>
</dbReference>
<evidence type="ECO:0000313" key="3">
    <source>
        <dbReference type="EMBL" id="SIS74636.1"/>
    </source>
</evidence>
<dbReference type="CDD" id="cd02440">
    <property type="entry name" value="AdoMet_MTases"/>
    <property type="match status" value="1"/>
</dbReference>
<dbReference type="InterPro" id="IPR041698">
    <property type="entry name" value="Methyltransf_25"/>
</dbReference>
<dbReference type="OrthoDB" id="649979at2"/>
<evidence type="ECO:0000256" key="1">
    <source>
        <dbReference type="ARBA" id="ARBA00022679"/>
    </source>
</evidence>